<dbReference type="EMBL" id="JAAIWM010000001">
    <property type="protein sequence ID" value="NEY70888.1"/>
    <property type="molecule type" value="Genomic_DNA"/>
</dbReference>
<dbReference type="InterPro" id="IPR003594">
    <property type="entry name" value="HATPase_dom"/>
</dbReference>
<gene>
    <name evidence="2" type="ORF">G4D63_03935</name>
</gene>
<comment type="caution">
    <text evidence="2">The sequence shown here is derived from an EMBL/GenBank/DDBJ whole genome shotgun (WGS) entry which is preliminary data.</text>
</comment>
<dbReference type="Gene3D" id="3.30.565.10">
    <property type="entry name" value="Histidine kinase-like ATPase, C-terminal domain"/>
    <property type="match status" value="1"/>
</dbReference>
<reference evidence="2 3" key="1">
    <citation type="submission" date="2020-02" db="EMBL/GenBank/DDBJ databases">
        <title>Bacillus aquiflavi sp. nov., isolated from yellow water of strong flavor Chinese baijiu in Yibin region of China.</title>
        <authorList>
            <person name="Xie J."/>
        </authorList>
    </citation>
    <scope>NUCLEOTIDE SEQUENCE [LARGE SCALE GENOMIC DNA]</scope>
    <source>
        <strain evidence="2 3">SA4</strain>
    </source>
</reference>
<dbReference type="RefSeq" id="WP_163177899.1">
    <property type="nucleotide sequence ID" value="NZ_JAAIWM010000001.1"/>
</dbReference>
<sequence>MPLLENFSNFTIYSTEQYDQIISELEKQLKLLHSATLEYSTKVALFEAVNNSLEHGKLPVTIQFETKDHEVQINVKDSGEGFQVSQKVNLIAEKGIEVLLEESIFSERGRGIYMMYKLVNQVIFNEKGNEVSLVINTH</sequence>
<keyword evidence="3" id="KW-1185">Reference proteome</keyword>
<feature type="domain" description="Histidine kinase/HSP90-like ATPase" evidence="1">
    <location>
        <begin position="34"/>
        <end position="134"/>
    </location>
</feature>
<organism evidence="2 3">
    <name type="scientific">Bacillus mesophilus</name>
    <dbReference type="NCBI Taxonomy" id="1808955"/>
    <lineage>
        <taxon>Bacteria</taxon>
        <taxon>Bacillati</taxon>
        <taxon>Bacillota</taxon>
        <taxon>Bacilli</taxon>
        <taxon>Bacillales</taxon>
        <taxon>Bacillaceae</taxon>
        <taxon>Bacillus</taxon>
    </lineage>
</organism>
<accession>A0A6M0Q709</accession>
<dbReference type="GO" id="GO:0005524">
    <property type="term" value="F:ATP binding"/>
    <property type="evidence" value="ECO:0007669"/>
    <property type="project" value="UniProtKB-KW"/>
</dbReference>
<dbReference type="InterPro" id="IPR036890">
    <property type="entry name" value="HATPase_C_sf"/>
</dbReference>
<keyword evidence="2" id="KW-0547">Nucleotide-binding</keyword>
<dbReference type="SUPFAM" id="SSF55874">
    <property type="entry name" value="ATPase domain of HSP90 chaperone/DNA topoisomerase II/histidine kinase"/>
    <property type="match status" value="1"/>
</dbReference>
<protein>
    <submittedName>
        <fullName evidence="2">ATP-binding protein</fullName>
    </submittedName>
</protein>
<dbReference type="Proteomes" id="UP000481043">
    <property type="component" value="Unassembled WGS sequence"/>
</dbReference>
<proteinExistence type="predicted"/>
<dbReference type="AlphaFoldDB" id="A0A6M0Q709"/>
<evidence type="ECO:0000313" key="2">
    <source>
        <dbReference type="EMBL" id="NEY70888.1"/>
    </source>
</evidence>
<evidence type="ECO:0000313" key="3">
    <source>
        <dbReference type="Proteomes" id="UP000481043"/>
    </source>
</evidence>
<name>A0A6M0Q709_9BACI</name>
<dbReference type="Pfam" id="PF13581">
    <property type="entry name" value="HATPase_c_2"/>
    <property type="match status" value="1"/>
</dbReference>
<evidence type="ECO:0000259" key="1">
    <source>
        <dbReference type="Pfam" id="PF13581"/>
    </source>
</evidence>
<dbReference type="CDD" id="cd16936">
    <property type="entry name" value="HATPase_RsbW-like"/>
    <property type="match status" value="1"/>
</dbReference>
<keyword evidence="2" id="KW-0067">ATP-binding</keyword>